<feature type="non-terminal residue" evidence="2">
    <location>
        <position position="1"/>
    </location>
</feature>
<evidence type="ECO:0000313" key="2">
    <source>
        <dbReference type="EMBL" id="EQD64291.1"/>
    </source>
</evidence>
<dbReference type="Gene3D" id="3.40.50.1110">
    <property type="entry name" value="SGNH hydrolase"/>
    <property type="match status" value="1"/>
</dbReference>
<organism evidence="2">
    <name type="scientific">mine drainage metagenome</name>
    <dbReference type="NCBI Taxonomy" id="410659"/>
    <lineage>
        <taxon>unclassified sequences</taxon>
        <taxon>metagenomes</taxon>
        <taxon>ecological metagenomes</taxon>
    </lineage>
</organism>
<dbReference type="InterPro" id="IPR036514">
    <property type="entry name" value="SGNH_hydro_sf"/>
</dbReference>
<reference evidence="2" key="2">
    <citation type="journal article" date="2014" name="ISME J.">
        <title>Microbial stratification in low pH oxic and suboxic macroscopic growths along an acid mine drainage.</title>
        <authorList>
            <person name="Mendez-Garcia C."/>
            <person name="Mesa V."/>
            <person name="Sprenger R.R."/>
            <person name="Richter M."/>
            <person name="Diez M.S."/>
            <person name="Solano J."/>
            <person name="Bargiela R."/>
            <person name="Golyshina O.V."/>
            <person name="Manteca A."/>
            <person name="Ramos J.L."/>
            <person name="Gallego J.R."/>
            <person name="Llorente I."/>
            <person name="Martins Dos Santos V.A."/>
            <person name="Jensen O.N."/>
            <person name="Pelaez A.I."/>
            <person name="Sanchez J."/>
            <person name="Ferrer M."/>
        </authorList>
    </citation>
    <scope>NUCLEOTIDE SEQUENCE</scope>
</reference>
<name>T1AUI0_9ZZZZ</name>
<comment type="caution">
    <text evidence="2">The sequence shown here is derived from an EMBL/GenBank/DDBJ whole genome shotgun (WGS) entry which is preliminary data.</text>
</comment>
<dbReference type="SUPFAM" id="SSF52266">
    <property type="entry name" value="SGNH hydrolase"/>
    <property type="match status" value="1"/>
</dbReference>
<feature type="compositionally biased region" description="Low complexity" evidence="1">
    <location>
        <begin position="288"/>
        <end position="298"/>
    </location>
</feature>
<feature type="compositionally biased region" description="Gly residues" evidence="1">
    <location>
        <begin position="264"/>
        <end position="287"/>
    </location>
</feature>
<feature type="region of interest" description="Disordered" evidence="1">
    <location>
        <begin position="226"/>
        <end position="298"/>
    </location>
</feature>
<proteinExistence type="predicted"/>
<reference evidence="2" key="1">
    <citation type="submission" date="2013-08" db="EMBL/GenBank/DDBJ databases">
        <authorList>
            <person name="Mendez C."/>
            <person name="Richter M."/>
            <person name="Ferrer M."/>
            <person name="Sanchez J."/>
        </authorList>
    </citation>
    <scope>NUCLEOTIDE SEQUENCE</scope>
</reference>
<dbReference type="EMBL" id="AUZZ01001462">
    <property type="protein sequence ID" value="EQD64291.1"/>
    <property type="molecule type" value="Genomic_DNA"/>
</dbReference>
<evidence type="ECO:0000256" key="1">
    <source>
        <dbReference type="SAM" id="MobiDB-lite"/>
    </source>
</evidence>
<sequence length="298" mass="30552">LEVVSIAYGINCWERIPHSPGLMAESLKAFIGIVRRGHPETPVIVVSPTLYPEAEQKPNVLGSTMMDLRTAVEAAVRELMASGDTNVRVVEGLHVLSEGDLMDGIYPGDEGHKRIAAAVGKHLSQLSDPLKKAAEERWGLEESGIADELKRASEAVRFMENMPITSAPGVSAPMSQAQAPVEASSRAGGYYQEQGAPPPQPVDYANVGASNNLSYQQAVAGTGSAIPGRGGQYPGQPAPAAAGYSPGAQSAPEQQPSYAAQGGYASGGGAGFGTDGGGYGPGGGGGQSYPQQPAASPP</sequence>
<feature type="compositionally biased region" description="Low complexity" evidence="1">
    <location>
        <begin position="234"/>
        <end position="263"/>
    </location>
</feature>
<accession>T1AUI0</accession>
<gene>
    <name evidence="2" type="ORF">B2A_02081</name>
</gene>
<feature type="region of interest" description="Disordered" evidence="1">
    <location>
        <begin position="166"/>
        <end position="207"/>
    </location>
</feature>
<protein>
    <submittedName>
        <fullName evidence="2">Lipolytic protein G-D-S-L family</fullName>
    </submittedName>
</protein>
<feature type="non-terminal residue" evidence="2">
    <location>
        <position position="298"/>
    </location>
</feature>
<dbReference type="AlphaFoldDB" id="T1AUI0"/>